<organism evidence="2 3">
    <name type="scientific">SAR86 cluster bacterium</name>
    <dbReference type="NCBI Taxonomy" id="2030880"/>
    <lineage>
        <taxon>Bacteria</taxon>
        <taxon>Pseudomonadati</taxon>
        <taxon>Pseudomonadota</taxon>
        <taxon>Gammaproteobacteria</taxon>
        <taxon>SAR86 cluster</taxon>
    </lineage>
</organism>
<dbReference type="EMBL" id="JADHSG010000004">
    <property type="protein sequence ID" value="MBL6903335.1"/>
    <property type="molecule type" value="Genomic_DNA"/>
</dbReference>
<keyword evidence="1" id="KW-1133">Transmembrane helix</keyword>
<accession>A0A937J7W8</accession>
<evidence type="ECO:0000313" key="2">
    <source>
        <dbReference type="EMBL" id="MBL6903335.1"/>
    </source>
</evidence>
<protein>
    <submittedName>
        <fullName evidence="2">Uncharacterized protein</fullName>
    </submittedName>
</protein>
<feature type="transmembrane region" description="Helical" evidence="1">
    <location>
        <begin position="27"/>
        <end position="46"/>
    </location>
</feature>
<keyword evidence="1" id="KW-0812">Transmembrane</keyword>
<dbReference type="Proteomes" id="UP000705230">
    <property type="component" value="Unassembled WGS sequence"/>
</dbReference>
<sequence length="261" mass="29463">MIIFYLLVLLAFFPVLGFLLAKESNNKAFVFSFSFIVLGLSLFGFVSKFSILGSIKEQILANQVKDAVYQNIKLKNDYFNQFTTTIADEDKILWLEEIILFAVDNNSLNTAEQLAEFAEPIFTESDLQIRFYALYTILRDKKYPDFAFSSINTDFVLPENCKFVSIQLTAFIDNGPAVPIAQIQSQDSKIMNISISNQDALIPGFDLASALINDEDILLNSLLNCQNNLSFSSSLFPKKSTKNKAIFGVKISEKDWFVNSQ</sequence>
<keyword evidence="1" id="KW-0472">Membrane</keyword>
<evidence type="ECO:0000313" key="3">
    <source>
        <dbReference type="Proteomes" id="UP000705230"/>
    </source>
</evidence>
<proteinExistence type="predicted"/>
<dbReference type="AlphaFoldDB" id="A0A937J7W8"/>
<gene>
    <name evidence="2" type="ORF">ISR29_03945</name>
</gene>
<name>A0A937J7W8_9GAMM</name>
<comment type="caution">
    <text evidence="2">The sequence shown here is derived from an EMBL/GenBank/DDBJ whole genome shotgun (WGS) entry which is preliminary data.</text>
</comment>
<reference evidence="2" key="1">
    <citation type="submission" date="2020-10" db="EMBL/GenBank/DDBJ databases">
        <title>Microbiome of the Black Sea water column analyzed by genome centric metagenomics.</title>
        <authorList>
            <person name="Cabello-Yeves P.J."/>
            <person name="Callieri C."/>
            <person name="Picazo A."/>
            <person name="Mehrshad M."/>
            <person name="Haro-Moreno J.M."/>
            <person name="Roda-Garcia J."/>
            <person name="Dzembekova N."/>
            <person name="Slabakova V."/>
            <person name="Slabakova N."/>
            <person name="Moncheva S."/>
            <person name="Rodriguez-Valera F."/>
        </authorList>
    </citation>
    <scope>NUCLEOTIDE SEQUENCE</scope>
    <source>
        <strain evidence="2">BS30m-G43</strain>
    </source>
</reference>
<evidence type="ECO:0000256" key="1">
    <source>
        <dbReference type="SAM" id="Phobius"/>
    </source>
</evidence>